<reference evidence="1" key="1">
    <citation type="journal article" date="2016" name="Genome Biol. Evol.">
        <title>Evolution of chromosomal Clostridium botulinum type E neurotoxin gene clusters: evidence provided by their rare plasmid borne counterparts.</title>
        <authorList>
            <person name="Carter A.T."/>
            <person name="Austin J.W."/>
            <person name="Weedmark K.A."/>
            <person name="Peck M.W."/>
        </authorList>
    </citation>
    <scope>NUCLEOTIDE SEQUENCE</scope>
    <source>
        <strain evidence="1">GA0702E1CS</strain>
        <plasmid evidence="1">pGA0702E1CS</plasmid>
    </source>
</reference>
<keyword evidence="1" id="KW-0614">Plasmid</keyword>
<proteinExistence type="predicted"/>
<evidence type="ECO:0000313" key="1">
    <source>
        <dbReference type="EMBL" id="ALP69017.1"/>
    </source>
</evidence>
<sequence length="52" mass="6240">MDMVGKNYIRNRCLIKKGIDNFVGNSWFWMDGNRCIRNRTYRRAGNRTPKTD</sequence>
<protein>
    <submittedName>
        <fullName evidence="1">Uncharacterized protein</fullName>
    </submittedName>
</protein>
<name>A0A140B453_CLOBO</name>
<accession>A0A140B453</accession>
<geneLocation type="plasmid" evidence="1">
    <name>pGA0702E1CS</name>
</geneLocation>
<organism evidence="1">
    <name type="scientific">Clostridium botulinum</name>
    <dbReference type="NCBI Taxonomy" id="1491"/>
    <lineage>
        <taxon>Bacteria</taxon>
        <taxon>Bacillati</taxon>
        <taxon>Bacillota</taxon>
        <taxon>Clostridia</taxon>
        <taxon>Eubacteriales</taxon>
        <taxon>Clostridiaceae</taxon>
        <taxon>Clostridium</taxon>
    </lineage>
</organism>
<dbReference type="AlphaFoldDB" id="A0A140B453"/>
<dbReference type="EMBL" id="KT901798">
    <property type="protein sequence ID" value="ALP69017.1"/>
    <property type="molecule type" value="Genomic_DNA"/>
</dbReference>